<name>A0A392VGE0_9FABA</name>
<keyword evidence="2" id="KW-1185">Reference proteome</keyword>
<protein>
    <submittedName>
        <fullName evidence="1">Uncharacterized protein</fullName>
    </submittedName>
</protein>
<proteinExistence type="predicted"/>
<evidence type="ECO:0000313" key="1">
    <source>
        <dbReference type="EMBL" id="MCI87456.1"/>
    </source>
</evidence>
<organism evidence="1 2">
    <name type="scientific">Trifolium medium</name>
    <dbReference type="NCBI Taxonomy" id="97028"/>
    <lineage>
        <taxon>Eukaryota</taxon>
        <taxon>Viridiplantae</taxon>
        <taxon>Streptophyta</taxon>
        <taxon>Embryophyta</taxon>
        <taxon>Tracheophyta</taxon>
        <taxon>Spermatophyta</taxon>
        <taxon>Magnoliopsida</taxon>
        <taxon>eudicotyledons</taxon>
        <taxon>Gunneridae</taxon>
        <taxon>Pentapetalae</taxon>
        <taxon>rosids</taxon>
        <taxon>fabids</taxon>
        <taxon>Fabales</taxon>
        <taxon>Fabaceae</taxon>
        <taxon>Papilionoideae</taxon>
        <taxon>50 kb inversion clade</taxon>
        <taxon>NPAAA clade</taxon>
        <taxon>Hologalegina</taxon>
        <taxon>IRL clade</taxon>
        <taxon>Trifolieae</taxon>
        <taxon>Trifolium</taxon>
    </lineage>
</organism>
<accession>A0A392VGE0</accession>
<reference evidence="1 2" key="1">
    <citation type="journal article" date="2018" name="Front. Plant Sci.">
        <title>Red Clover (Trifolium pratense) and Zigzag Clover (T. medium) - A Picture of Genomic Similarities and Differences.</title>
        <authorList>
            <person name="Dluhosova J."/>
            <person name="Istvanek J."/>
            <person name="Nedelnik J."/>
            <person name="Repkova J."/>
        </authorList>
    </citation>
    <scope>NUCLEOTIDE SEQUENCE [LARGE SCALE GENOMIC DNA]</scope>
    <source>
        <strain evidence="2">cv. 10/8</strain>
        <tissue evidence="1">Leaf</tissue>
    </source>
</reference>
<dbReference type="AlphaFoldDB" id="A0A392VGE0"/>
<dbReference type="Proteomes" id="UP000265520">
    <property type="component" value="Unassembled WGS sequence"/>
</dbReference>
<evidence type="ECO:0000313" key="2">
    <source>
        <dbReference type="Proteomes" id="UP000265520"/>
    </source>
</evidence>
<comment type="caution">
    <text evidence="1">The sequence shown here is derived from an EMBL/GenBank/DDBJ whole genome shotgun (WGS) entry which is preliminary data.</text>
</comment>
<sequence>MSGLVKVRYCKAPARLQYREGSSEGVPEVLSFCLVSTGVADGLQDDMPARSMIFEA</sequence>
<dbReference type="EMBL" id="LXQA011166394">
    <property type="protein sequence ID" value="MCI87456.1"/>
    <property type="molecule type" value="Genomic_DNA"/>
</dbReference>